<dbReference type="PANTHER" id="PTHR11482:SF6">
    <property type="entry name" value="ORNITHINE DECARBOXYLASE 1-RELATED"/>
    <property type="match status" value="1"/>
</dbReference>
<dbReference type="InterPro" id="IPR022653">
    <property type="entry name" value="De-COase2_pyr-phos_BS"/>
</dbReference>
<comment type="cofactor">
    <cofactor evidence="1">
        <name>pyridoxal 5'-phosphate</name>
        <dbReference type="ChEBI" id="CHEBI:597326"/>
    </cofactor>
</comment>
<dbReference type="Pfam" id="PF02784">
    <property type="entry name" value="Orn_Arg_deC_N"/>
    <property type="match status" value="1"/>
</dbReference>
<evidence type="ECO:0000256" key="4">
    <source>
        <dbReference type="ARBA" id="ARBA00023239"/>
    </source>
</evidence>
<comment type="similarity">
    <text evidence="2">Belongs to the Orn/Lys/Arg decarboxylase class-II family.</text>
</comment>
<protein>
    <recommendedName>
        <fullName evidence="6">ornithine decarboxylase</fullName>
        <ecNumber evidence="6">4.1.1.17</ecNumber>
    </recommendedName>
</protein>
<evidence type="ECO:0000256" key="6">
    <source>
        <dbReference type="ARBA" id="ARBA00034138"/>
    </source>
</evidence>
<evidence type="ECO:0000256" key="5">
    <source>
        <dbReference type="ARBA" id="ARBA00034115"/>
    </source>
</evidence>
<keyword evidence="3" id="KW-0663">Pyridoxal phosphate</keyword>
<reference evidence="10" key="1">
    <citation type="journal article" date="2020" name="Nature">
        <title>Giant virus diversity and host interactions through global metagenomics.</title>
        <authorList>
            <person name="Schulz F."/>
            <person name="Roux S."/>
            <person name="Paez-Espino D."/>
            <person name="Jungbluth S."/>
            <person name="Walsh D.A."/>
            <person name="Denef V.J."/>
            <person name="McMahon K.D."/>
            <person name="Konstantinidis K.T."/>
            <person name="Eloe-Fadrosh E.A."/>
            <person name="Kyrpides N.C."/>
            <person name="Woyke T."/>
        </authorList>
    </citation>
    <scope>NUCLEOTIDE SEQUENCE</scope>
    <source>
        <strain evidence="10">GVMAG-S-1101182-85</strain>
    </source>
</reference>
<evidence type="ECO:0000256" key="7">
    <source>
        <dbReference type="ARBA" id="ARBA00049127"/>
    </source>
</evidence>
<evidence type="ECO:0000256" key="1">
    <source>
        <dbReference type="ARBA" id="ARBA00001933"/>
    </source>
</evidence>
<dbReference type="GO" id="GO:0033387">
    <property type="term" value="P:putrescine biosynthetic process from arginine, via ornithine"/>
    <property type="evidence" value="ECO:0007669"/>
    <property type="project" value="TreeGrafter"/>
</dbReference>
<dbReference type="PRINTS" id="PR01179">
    <property type="entry name" value="ODADCRBXLASE"/>
</dbReference>
<comment type="catalytic activity">
    <reaction evidence="7">
        <text>L-ornithine + H(+) = putrescine + CO2</text>
        <dbReference type="Rhea" id="RHEA:22964"/>
        <dbReference type="ChEBI" id="CHEBI:15378"/>
        <dbReference type="ChEBI" id="CHEBI:16526"/>
        <dbReference type="ChEBI" id="CHEBI:46911"/>
        <dbReference type="ChEBI" id="CHEBI:326268"/>
        <dbReference type="EC" id="4.1.1.17"/>
    </reaction>
</comment>
<organism evidence="10">
    <name type="scientific">viral metagenome</name>
    <dbReference type="NCBI Taxonomy" id="1070528"/>
    <lineage>
        <taxon>unclassified sequences</taxon>
        <taxon>metagenomes</taxon>
        <taxon>organismal metagenomes</taxon>
    </lineage>
</organism>
<dbReference type="Gene3D" id="3.20.20.10">
    <property type="entry name" value="Alanine racemase"/>
    <property type="match status" value="1"/>
</dbReference>
<dbReference type="FunFam" id="3.20.20.10:FF:000008">
    <property type="entry name" value="Ornithine decarboxylase"/>
    <property type="match status" value="1"/>
</dbReference>
<evidence type="ECO:0000259" key="8">
    <source>
        <dbReference type="Pfam" id="PF00278"/>
    </source>
</evidence>
<dbReference type="InterPro" id="IPR022643">
    <property type="entry name" value="De-COase2_C"/>
</dbReference>
<dbReference type="InterPro" id="IPR009006">
    <property type="entry name" value="Ala_racemase/Decarboxylase_C"/>
</dbReference>
<dbReference type="GO" id="GO:0004586">
    <property type="term" value="F:ornithine decarboxylase activity"/>
    <property type="evidence" value="ECO:0007669"/>
    <property type="project" value="UniProtKB-EC"/>
</dbReference>
<dbReference type="Gene3D" id="2.40.37.10">
    <property type="entry name" value="Lyase, Ornithine Decarboxylase, Chain A, domain 1"/>
    <property type="match status" value="1"/>
</dbReference>
<sequence length="420" mass="46656">MAQSNFCVKGISLTLQKLRHFVSNVSPKTSSLAVLSGTRLQSQLKHWSKALPKVTPFYAVKCNPEEFLLESLTNAGVNFDCASLREVDEVKRLGWPEIARFPEVLYAHPLKSEHDIQSVKGYGVNRTVVDSVEECKKLVVNNWKGDALLRIAVSDAGSKMPFSAKFGASRSEVEEICRVSRIPLVGVSFHVGSGCEDDSQYAKAIEYASTYVFDCLKKYSHNPTILDIGGGYNPRQSAFQSAASAINGALAKVPNSVKVIAEPGRYFAQTSQDLFVRVIAKKRGLGGKGWRYVIDESIYSQFSCIPFDHQQPAWFRVPVNKDDICARSKEEGVLFGRTCDSLDVIAKGSMEQLEVGDWLYFPFMGAYTSSTASEFNGFPKPKLILDTDQVLPEVEQIWPLIDEFHSKNKLTYTNALPPIL</sequence>
<dbReference type="AlphaFoldDB" id="A0A6C0K7I2"/>
<evidence type="ECO:0000256" key="2">
    <source>
        <dbReference type="ARBA" id="ARBA00008872"/>
    </source>
</evidence>
<evidence type="ECO:0000259" key="9">
    <source>
        <dbReference type="Pfam" id="PF02784"/>
    </source>
</evidence>
<dbReference type="EMBL" id="MN740829">
    <property type="protein sequence ID" value="QHU14005.1"/>
    <property type="molecule type" value="Genomic_DNA"/>
</dbReference>
<keyword evidence="4" id="KW-0456">Lyase</keyword>
<dbReference type="SUPFAM" id="SSF50621">
    <property type="entry name" value="Alanine racemase C-terminal domain-like"/>
    <property type="match status" value="1"/>
</dbReference>
<name>A0A6C0K7I2_9ZZZZ</name>
<dbReference type="SUPFAM" id="SSF51419">
    <property type="entry name" value="PLP-binding barrel"/>
    <property type="match status" value="1"/>
</dbReference>
<dbReference type="EC" id="4.1.1.17" evidence="6"/>
<dbReference type="InterPro" id="IPR022644">
    <property type="entry name" value="De-COase2_N"/>
</dbReference>
<evidence type="ECO:0000256" key="3">
    <source>
        <dbReference type="ARBA" id="ARBA00022898"/>
    </source>
</evidence>
<dbReference type="GO" id="GO:0005737">
    <property type="term" value="C:cytoplasm"/>
    <property type="evidence" value="ECO:0007669"/>
    <property type="project" value="TreeGrafter"/>
</dbReference>
<proteinExistence type="inferred from homology"/>
<dbReference type="Pfam" id="PF00278">
    <property type="entry name" value="Orn_DAP_Arg_deC"/>
    <property type="match status" value="1"/>
</dbReference>
<dbReference type="CDD" id="cd00622">
    <property type="entry name" value="PLPDE_III_ODC"/>
    <property type="match status" value="1"/>
</dbReference>
<dbReference type="PANTHER" id="PTHR11482">
    <property type="entry name" value="ARGININE/DIAMINOPIMELATE/ORNITHINE DECARBOXYLASE"/>
    <property type="match status" value="1"/>
</dbReference>
<evidence type="ECO:0000313" key="10">
    <source>
        <dbReference type="EMBL" id="QHU14005.1"/>
    </source>
</evidence>
<feature type="domain" description="Orn/DAP/Arg decarboxylase 2 C-terminal" evidence="8">
    <location>
        <begin position="270"/>
        <end position="365"/>
    </location>
</feature>
<dbReference type="InterPro" id="IPR029066">
    <property type="entry name" value="PLP-binding_barrel"/>
</dbReference>
<dbReference type="PROSITE" id="PS00878">
    <property type="entry name" value="ODR_DC_2_1"/>
    <property type="match status" value="1"/>
</dbReference>
<feature type="domain" description="Orn/DAP/Arg decarboxylase 2 N-terminal" evidence="9">
    <location>
        <begin position="40"/>
        <end position="268"/>
    </location>
</feature>
<accession>A0A6C0K7I2</accession>
<dbReference type="InterPro" id="IPR000183">
    <property type="entry name" value="Orn/DAP/Arg_de-COase"/>
</dbReference>
<comment type="pathway">
    <text evidence="5">Amine and polyamine biosynthesis; putrescine biosynthesis via L-ornithine pathway; putrescine from L-ornithine: step 1/1.</text>
</comment>
<dbReference type="InterPro" id="IPR002433">
    <property type="entry name" value="Orn_de-COase"/>
</dbReference>
<dbReference type="PRINTS" id="PR01182">
    <property type="entry name" value="ORNDCRBXLASE"/>
</dbReference>